<organism evidence="2 3">
    <name type="scientific">Meiothermus ruber (strain ATCC 35948 / DSM 1279 / VKM B-1258 / 21)</name>
    <name type="common">Thermus ruber</name>
    <dbReference type="NCBI Taxonomy" id="504728"/>
    <lineage>
        <taxon>Bacteria</taxon>
        <taxon>Thermotogati</taxon>
        <taxon>Deinococcota</taxon>
        <taxon>Deinococci</taxon>
        <taxon>Thermales</taxon>
        <taxon>Thermaceae</taxon>
        <taxon>Meiothermus</taxon>
    </lineage>
</organism>
<dbReference type="EMBL" id="CP001743">
    <property type="protein sequence ID" value="ADD26966.1"/>
    <property type="molecule type" value="Genomic_DNA"/>
</dbReference>
<accession>A0A806D5F5</accession>
<feature type="compositionally biased region" description="Basic residues" evidence="1">
    <location>
        <begin position="340"/>
        <end position="350"/>
    </location>
</feature>
<dbReference type="OrthoDB" id="64391at2"/>
<evidence type="ECO:0000313" key="2">
    <source>
        <dbReference type="EMBL" id="ADD26966.1"/>
    </source>
</evidence>
<protein>
    <submittedName>
        <fullName evidence="2">Uncharacterized protein</fullName>
    </submittedName>
</protein>
<gene>
    <name evidence="2" type="ordered locus">Mrub_0186</name>
</gene>
<dbReference type="AlphaFoldDB" id="A0A806D5F5"/>
<name>A0A806D5F5_MEIRD</name>
<proteinExistence type="predicted"/>
<keyword evidence="3" id="KW-1185">Reference proteome</keyword>
<dbReference type="RefSeq" id="WP_013012485.1">
    <property type="nucleotide sequence ID" value="NC_013946.1"/>
</dbReference>
<sequence>MTAPRPSIESPAFSNLKADLAANPPKVRKTIDYYRQQIALEARERHKLNQQSFELYSHLLNAALLWLGHKRLSTLPKQVTLHAPLEQVALDFGVHRHTIKHWLRPLVQAGLVVYRPQKVTAWGRTCHTGTVWFVSLDPTRKARLIWSDMKETYRNLEQDKANGKLSYTVIRHTKESGQLGLDAGLLNWAIPSRSIQPENNLYVENSSSTVEVLFEVEFASRKEVGEVVERAARAILAALGDDPRRFGGWCWLLWQARRLADVGQSIFTRLYEQIRRGMDARERGRLNNPAAYTRHLLDETGLLDMLRNAPVRRWPTWEGGHEHLPAKSRLADAIRHSYRSAAVHRPRAPHQHPPPHPQRLPTGS</sequence>
<evidence type="ECO:0000313" key="3">
    <source>
        <dbReference type="Proteomes" id="UP000006655"/>
    </source>
</evidence>
<dbReference type="KEGG" id="mrb:Mrub_0186"/>
<feature type="region of interest" description="Disordered" evidence="1">
    <location>
        <begin position="340"/>
        <end position="364"/>
    </location>
</feature>
<dbReference type="Proteomes" id="UP000006655">
    <property type="component" value="Chromosome"/>
</dbReference>
<evidence type="ECO:0000256" key="1">
    <source>
        <dbReference type="SAM" id="MobiDB-lite"/>
    </source>
</evidence>
<reference evidence="2 3" key="1">
    <citation type="journal article" date="2010" name="Stand. Genomic Sci.">
        <title>Complete genome sequence of Meiothermus ruber type strain (21).</title>
        <authorList>
            <person name="Tindall B.J."/>
            <person name="Sikorski J."/>
            <person name="Lucas S."/>
            <person name="Goltsman E."/>
            <person name="Copeland A."/>
            <person name="Glavina Del Rio T."/>
            <person name="Nolan M."/>
            <person name="Tice H."/>
            <person name="Cheng J.F."/>
            <person name="Han C."/>
            <person name="Pitluck S."/>
            <person name="Liolios K."/>
            <person name="Ivanova N."/>
            <person name="Mavromatis K."/>
            <person name="Ovchinnikova G."/>
            <person name="Pati A."/>
            <person name="Fahnrich R."/>
            <person name="Goodwin L."/>
            <person name="Chen A."/>
            <person name="Palaniappan K."/>
            <person name="Land M."/>
            <person name="Hauser L."/>
            <person name="Chang Y.J."/>
            <person name="Jeffries C.D."/>
            <person name="Rohde M."/>
            <person name="Goker M."/>
            <person name="Woyke T."/>
            <person name="Bristow J."/>
            <person name="Eisen J.A."/>
            <person name="Markowitz V."/>
            <person name="Hugenholtz P."/>
            <person name="Kyrpides N.C."/>
            <person name="Klenk H.P."/>
            <person name="Lapidus A."/>
        </authorList>
    </citation>
    <scope>NUCLEOTIDE SEQUENCE [LARGE SCALE GENOMIC DNA]</scope>
    <source>
        <strain evidence="3">ATCC 35948 / DSM 1279 / VKM B-1258 / 21</strain>
    </source>
</reference>